<dbReference type="AlphaFoldDB" id="A0A2I0KE54"/>
<protein>
    <submittedName>
        <fullName evidence="2">Uncharacterized protein</fullName>
    </submittedName>
</protein>
<evidence type="ECO:0000313" key="2">
    <source>
        <dbReference type="EMBL" id="PKI66782.1"/>
    </source>
</evidence>
<sequence>MDLKRPPQTRAGWKRSRPTHGGVAETPLTRFRLIFALIRGSGTVAGPRAFGQHWPSLLDLWGPVPVLVSRVFFKIKATKD</sequence>
<comment type="caution">
    <text evidence="2">The sequence shown here is derived from an EMBL/GenBank/DDBJ whole genome shotgun (WGS) entry which is preliminary data.</text>
</comment>
<evidence type="ECO:0000313" key="3">
    <source>
        <dbReference type="Proteomes" id="UP000233551"/>
    </source>
</evidence>
<proteinExistence type="predicted"/>
<evidence type="ECO:0000256" key="1">
    <source>
        <dbReference type="SAM" id="MobiDB-lite"/>
    </source>
</evidence>
<reference evidence="2 3" key="1">
    <citation type="submission" date="2017-11" db="EMBL/GenBank/DDBJ databases">
        <title>De-novo sequencing of pomegranate (Punica granatum L.) genome.</title>
        <authorList>
            <person name="Akparov Z."/>
            <person name="Amiraslanov A."/>
            <person name="Hajiyeva S."/>
            <person name="Abbasov M."/>
            <person name="Kaur K."/>
            <person name="Hamwieh A."/>
            <person name="Solovyev V."/>
            <person name="Salamov A."/>
            <person name="Braich B."/>
            <person name="Kosarev P."/>
            <person name="Mahmoud A."/>
            <person name="Hajiyev E."/>
            <person name="Babayeva S."/>
            <person name="Izzatullayeva V."/>
            <person name="Mammadov A."/>
            <person name="Mammadov A."/>
            <person name="Sharifova S."/>
            <person name="Ojaghi J."/>
            <person name="Eynullazada K."/>
            <person name="Bayramov B."/>
            <person name="Abdulazimova A."/>
            <person name="Shahmuradov I."/>
        </authorList>
    </citation>
    <scope>NUCLEOTIDE SEQUENCE [LARGE SCALE GENOMIC DNA]</scope>
    <source>
        <strain evidence="3">cv. AG2017</strain>
        <tissue evidence="2">Leaf</tissue>
    </source>
</reference>
<feature type="region of interest" description="Disordered" evidence="1">
    <location>
        <begin position="1"/>
        <end position="24"/>
    </location>
</feature>
<dbReference type="EMBL" id="PGOL01000657">
    <property type="protein sequence ID" value="PKI66782.1"/>
    <property type="molecule type" value="Genomic_DNA"/>
</dbReference>
<accession>A0A2I0KE54</accession>
<organism evidence="2 3">
    <name type="scientific">Punica granatum</name>
    <name type="common">Pomegranate</name>
    <dbReference type="NCBI Taxonomy" id="22663"/>
    <lineage>
        <taxon>Eukaryota</taxon>
        <taxon>Viridiplantae</taxon>
        <taxon>Streptophyta</taxon>
        <taxon>Embryophyta</taxon>
        <taxon>Tracheophyta</taxon>
        <taxon>Spermatophyta</taxon>
        <taxon>Magnoliopsida</taxon>
        <taxon>eudicotyledons</taxon>
        <taxon>Gunneridae</taxon>
        <taxon>Pentapetalae</taxon>
        <taxon>rosids</taxon>
        <taxon>malvids</taxon>
        <taxon>Myrtales</taxon>
        <taxon>Lythraceae</taxon>
        <taxon>Punica</taxon>
    </lineage>
</organism>
<gene>
    <name evidence="2" type="ORF">CRG98_012788</name>
</gene>
<name>A0A2I0KE54_PUNGR</name>
<dbReference type="Proteomes" id="UP000233551">
    <property type="component" value="Unassembled WGS sequence"/>
</dbReference>
<keyword evidence="3" id="KW-1185">Reference proteome</keyword>